<dbReference type="InterPro" id="IPR001810">
    <property type="entry name" value="F-box_dom"/>
</dbReference>
<dbReference type="PANTHER" id="PTHR14939">
    <property type="entry name" value="F-BOX ONLY PROTEIN 22"/>
    <property type="match status" value="1"/>
</dbReference>
<dbReference type="AlphaFoldDB" id="A0A2P5W2E8"/>
<proteinExistence type="predicted"/>
<dbReference type="GO" id="GO:0000209">
    <property type="term" value="P:protein polyubiquitination"/>
    <property type="evidence" value="ECO:0007669"/>
    <property type="project" value="TreeGrafter"/>
</dbReference>
<dbReference type="InterPro" id="IPR036047">
    <property type="entry name" value="F-box-like_dom_sf"/>
</dbReference>
<evidence type="ECO:0000313" key="2">
    <source>
        <dbReference type="EMBL" id="PPR85259.1"/>
    </source>
</evidence>
<dbReference type="GO" id="GO:0032436">
    <property type="term" value="P:positive regulation of proteasomal ubiquitin-dependent protein catabolic process"/>
    <property type="evidence" value="ECO:0007669"/>
    <property type="project" value="TreeGrafter"/>
</dbReference>
<dbReference type="Gene3D" id="1.20.1280.50">
    <property type="match status" value="1"/>
</dbReference>
<dbReference type="SMART" id="SM00256">
    <property type="entry name" value="FBOX"/>
    <property type="match status" value="1"/>
</dbReference>
<dbReference type="EMBL" id="KZ669481">
    <property type="protein sequence ID" value="PPR85259.1"/>
    <property type="molecule type" value="Genomic_DNA"/>
</dbReference>
<sequence length="192" mass="21091">MANKNRSSPSPTTPKLMETNGFSLMNEDLLRNILSRLPATSFASAATVSKTWNAACCHILSRPKFSSAISLKPLPLVALQEVFDKVMSEPIRPHFAIASVGPGFEIKDVLQFMVEKVGSRTPIIVSSVKGILGRDALSHEFREACSSFMIFYFKLQGWAITNEIRGVHRHISLSSTWATTISPQPSLKISGN</sequence>
<name>A0A2P5W2E8_GOSBA</name>
<reference evidence="2 3" key="1">
    <citation type="submission" date="2015-01" db="EMBL/GenBank/DDBJ databases">
        <title>Genome of allotetraploid Gossypium barbadense reveals genomic plasticity and fiber elongation in cotton evolution.</title>
        <authorList>
            <person name="Chen X."/>
            <person name="Liu X."/>
            <person name="Zhao B."/>
            <person name="Zheng H."/>
            <person name="Hu Y."/>
            <person name="Lu G."/>
            <person name="Yang C."/>
            <person name="Chen J."/>
            <person name="Shan C."/>
            <person name="Zhang L."/>
            <person name="Zhou Y."/>
            <person name="Wang L."/>
            <person name="Guo W."/>
            <person name="Bai Y."/>
            <person name="Ruan J."/>
            <person name="Shangguan X."/>
            <person name="Mao Y."/>
            <person name="Jiang J."/>
            <person name="Zhu Y."/>
            <person name="Lei J."/>
            <person name="Kang H."/>
            <person name="Chen S."/>
            <person name="He X."/>
            <person name="Wang R."/>
            <person name="Wang Y."/>
            <person name="Chen J."/>
            <person name="Wang L."/>
            <person name="Yu S."/>
            <person name="Wang B."/>
            <person name="Wei J."/>
            <person name="Song S."/>
            <person name="Lu X."/>
            <person name="Gao Z."/>
            <person name="Gu W."/>
            <person name="Deng X."/>
            <person name="Ma D."/>
            <person name="Wang S."/>
            <person name="Liang W."/>
            <person name="Fang L."/>
            <person name="Cai C."/>
            <person name="Zhu X."/>
            <person name="Zhou B."/>
            <person name="Zhang Y."/>
            <person name="Chen Z."/>
            <person name="Xu S."/>
            <person name="Zhu R."/>
            <person name="Wang S."/>
            <person name="Zhang T."/>
            <person name="Zhao G."/>
        </authorList>
    </citation>
    <scope>NUCLEOTIDE SEQUENCE [LARGE SCALE GENOMIC DNA]</scope>
    <source>
        <strain evidence="3">cv. Xinhai21</strain>
        <tissue evidence="2">Leaf</tissue>
    </source>
</reference>
<protein>
    <recommendedName>
        <fullName evidence="1">F-box domain-containing protein</fullName>
    </recommendedName>
</protein>
<dbReference type="Pfam" id="PF00646">
    <property type="entry name" value="F-box"/>
    <property type="match status" value="1"/>
</dbReference>
<dbReference type="OrthoDB" id="1728904at2759"/>
<evidence type="ECO:0000259" key="1">
    <source>
        <dbReference type="SMART" id="SM00256"/>
    </source>
</evidence>
<dbReference type="SUPFAM" id="SSF81383">
    <property type="entry name" value="F-box domain"/>
    <property type="match status" value="1"/>
</dbReference>
<accession>A0A2P5W2E8</accession>
<organism evidence="2 3">
    <name type="scientific">Gossypium barbadense</name>
    <name type="common">Sea Island cotton</name>
    <name type="synonym">Hibiscus barbadensis</name>
    <dbReference type="NCBI Taxonomy" id="3634"/>
    <lineage>
        <taxon>Eukaryota</taxon>
        <taxon>Viridiplantae</taxon>
        <taxon>Streptophyta</taxon>
        <taxon>Embryophyta</taxon>
        <taxon>Tracheophyta</taxon>
        <taxon>Spermatophyta</taxon>
        <taxon>Magnoliopsida</taxon>
        <taxon>eudicotyledons</taxon>
        <taxon>Gunneridae</taxon>
        <taxon>Pentapetalae</taxon>
        <taxon>rosids</taxon>
        <taxon>malvids</taxon>
        <taxon>Malvales</taxon>
        <taxon>Malvaceae</taxon>
        <taxon>Malvoideae</taxon>
        <taxon>Gossypium</taxon>
    </lineage>
</organism>
<dbReference type="Proteomes" id="UP000239757">
    <property type="component" value="Unassembled WGS sequence"/>
</dbReference>
<evidence type="ECO:0000313" key="3">
    <source>
        <dbReference type="Proteomes" id="UP000239757"/>
    </source>
</evidence>
<dbReference type="PANTHER" id="PTHR14939:SF5">
    <property type="entry name" value="F-BOX ONLY PROTEIN 22"/>
    <property type="match status" value="1"/>
</dbReference>
<feature type="domain" description="F-box" evidence="1">
    <location>
        <begin position="25"/>
        <end position="65"/>
    </location>
</feature>
<gene>
    <name evidence="2" type="ORF">GOBAR_AA35431</name>
</gene>